<proteinExistence type="predicted"/>
<dbReference type="EMBL" id="MU150317">
    <property type="protein sequence ID" value="KAF9459400.1"/>
    <property type="molecule type" value="Genomic_DNA"/>
</dbReference>
<name>A0A9P6CEQ0_9AGAR</name>
<organism evidence="1 2">
    <name type="scientific">Collybia nuda</name>
    <dbReference type="NCBI Taxonomy" id="64659"/>
    <lineage>
        <taxon>Eukaryota</taxon>
        <taxon>Fungi</taxon>
        <taxon>Dikarya</taxon>
        <taxon>Basidiomycota</taxon>
        <taxon>Agaricomycotina</taxon>
        <taxon>Agaricomycetes</taxon>
        <taxon>Agaricomycetidae</taxon>
        <taxon>Agaricales</taxon>
        <taxon>Tricholomatineae</taxon>
        <taxon>Clitocybaceae</taxon>
        <taxon>Collybia</taxon>
    </lineage>
</organism>
<sequence>MSISQYRMYPQDIIDAILDQLHGDPTTLKQCALAATAFGQTSQKHLFRTIHLVEFVKAQAHCERLHQTLTESPHLSSFIRELYVKDSPASSSSINGFEMVDATNWMARDANFVALLPMLPNLRYLAISSFYGLDWKELPEAVRGAVLNALKSIPVLKLSNVMNFPVSQFQNFVGLRKLTFDSVKFDTEAQNLAVTVPHRGHLDSLYFTQESQASVRSLIEQLELPTSSLTISQLRQLEVAGSSPDMLVTVSSLLEASSCTLKTLIWQMNAVNSSPLAPALDSFDLGMASELHRLSLIVVVKGSPAENAQLQWVARNFASAERGIATNLAKLDLRLTLMVADPFGAPVEDISDHAIWADLDAALAAPRYSNLSRVCFYVSVYGWRKDDTSRRGQLSSQLVQKMPLLSNKGALSLFV</sequence>
<dbReference type="Gene3D" id="3.80.10.10">
    <property type="entry name" value="Ribonuclease Inhibitor"/>
    <property type="match status" value="1"/>
</dbReference>
<dbReference type="OrthoDB" id="2788229at2759"/>
<dbReference type="InterPro" id="IPR032675">
    <property type="entry name" value="LRR_dom_sf"/>
</dbReference>
<reference evidence="1" key="1">
    <citation type="submission" date="2020-11" db="EMBL/GenBank/DDBJ databases">
        <authorList>
            <consortium name="DOE Joint Genome Institute"/>
            <person name="Ahrendt S."/>
            <person name="Riley R."/>
            <person name="Andreopoulos W."/>
            <person name="Labutti K."/>
            <person name="Pangilinan J."/>
            <person name="Ruiz-Duenas F.J."/>
            <person name="Barrasa J.M."/>
            <person name="Sanchez-Garcia M."/>
            <person name="Camarero S."/>
            <person name="Miyauchi S."/>
            <person name="Serrano A."/>
            <person name="Linde D."/>
            <person name="Babiker R."/>
            <person name="Drula E."/>
            <person name="Ayuso-Fernandez I."/>
            <person name="Pacheco R."/>
            <person name="Padilla G."/>
            <person name="Ferreira P."/>
            <person name="Barriuso J."/>
            <person name="Kellner H."/>
            <person name="Castanera R."/>
            <person name="Alfaro M."/>
            <person name="Ramirez L."/>
            <person name="Pisabarro A.G."/>
            <person name="Kuo A."/>
            <person name="Tritt A."/>
            <person name="Lipzen A."/>
            <person name="He G."/>
            <person name="Yan M."/>
            <person name="Ng V."/>
            <person name="Cullen D."/>
            <person name="Martin F."/>
            <person name="Rosso M.-N."/>
            <person name="Henrissat B."/>
            <person name="Hibbett D."/>
            <person name="Martinez A.T."/>
            <person name="Grigoriev I.V."/>
        </authorList>
    </citation>
    <scope>NUCLEOTIDE SEQUENCE</scope>
    <source>
        <strain evidence="1">CBS 247.69</strain>
    </source>
</reference>
<keyword evidence="2" id="KW-1185">Reference proteome</keyword>
<protein>
    <submittedName>
        <fullName evidence="1">Uncharacterized protein</fullName>
    </submittedName>
</protein>
<evidence type="ECO:0000313" key="2">
    <source>
        <dbReference type="Proteomes" id="UP000807353"/>
    </source>
</evidence>
<gene>
    <name evidence="1" type="ORF">BDZ94DRAFT_1324822</name>
</gene>
<dbReference type="SUPFAM" id="SSF52047">
    <property type="entry name" value="RNI-like"/>
    <property type="match status" value="1"/>
</dbReference>
<accession>A0A9P6CEQ0</accession>
<dbReference type="AlphaFoldDB" id="A0A9P6CEQ0"/>
<evidence type="ECO:0000313" key="1">
    <source>
        <dbReference type="EMBL" id="KAF9459400.1"/>
    </source>
</evidence>
<dbReference type="Proteomes" id="UP000807353">
    <property type="component" value="Unassembled WGS sequence"/>
</dbReference>
<comment type="caution">
    <text evidence="1">The sequence shown here is derived from an EMBL/GenBank/DDBJ whole genome shotgun (WGS) entry which is preliminary data.</text>
</comment>